<comment type="caution">
    <text evidence="2">The sequence shown here is derived from an EMBL/GenBank/DDBJ whole genome shotgun (WGS) entry which is preliminary data.</text>
</comment>
<feature type="compositionally biased region" description="Polar residues" evidence="1">
    <location>
        <begin position="9"/>
        <end position="26"/>
    </location>
</feature>
<evidence type="ECO:0000256" key="1">
    <source>
        <dbReference type="SAM" id="MobiDB-lite"/>
    </source>
</evidence>
<accession>A0A553PFF6</accession>
<dbReference type="AlphaFoldDB" id="A0A553PFF6"/>
<reference evidence="2 3" key="1">
    <citation type="journal article" date="2018" name="Nat. Ecol. Evol.">
        <title>Genomic signatures of mitonuclear coevolution across populations of Tigriopus californicus.</title>
        <authorList>
            <person name="Barreto F.S."/>
            <person name="Watson E.T."/>
            <person name="Lima T.G."/>
            <person name="Willett C.S."/>
            <person name="Edmands S."/>
            <person name="Li W."/>
            <person name="Burton R.S."/>
        </authorList>
    </citation>
    <scope>NUCLEOTIDE SEQUENCE [LARGE SCALE GENOMIC DNA]</scope>
    <source>
        <strain evidence="2 3">San Diego</strain>
    </source>
</reference>
<gene>
    <name evidence="2" type="ORF">TCAL_05337</name>
</gene>
<keyword evidence="3" id="KW-1185">Reference proteome</keyword>
<dbReference type="Proteomes" id="UP000318571">
    <property type="component" value="Chromosome 5"/>
</dbReference>
<evidence type="ECO:0000313" key="3">
    <source>
        <dbReference type="Proteomes" id="UP000318571"/>
    </source>
</evidence>
<feature type="region of interest" description="Disordered" evidence="1">
    <location>
        <begin position="1"/>
        <end position="26"/>
    </location>
</feature>
<evidence type="ECO:0000313" key="2">
    <source>
        <dbReference type="EMBL" id="TRY76403.1"/>
    </source>
</evidence>
<sequence>MVKVLMASSPRTPTSGFESCPNNDPSTTSNILVISSLGPDFMDPSEDIIDVLYRFREDPSANQSHHRRGTPTHRFFQRHDSLDGASSAGRYPSGGVPKHRSISLQLEREDSGALEEMGAESIYGGRGETPANLQGRIEAHPRNVRVDVIPQGRKRI</sequence>
<dbReference type="EMBL" id="VCGU01000004">
    <property type="protein sequence ID" value="TRY76403.1"/>
    <property type="molecule type" value="Genomic_DNA"/>
</dbReference>
<name>A0A553PFF6_TIGCA</name>
<protein>
    <submittedName>
        <fullName evidence="2">Uncharacterized protein</fullName>
    </submittedName>
</protein>
<proteinExistence type="predicted"/>
<organism evidence="2 3">
    <name type="scientific">Tigriopus californicus</name>
    <name type="common">Marine copepod</name>
    <dbReference type="NCBI Taxonomy" id="6832"/>
    <lineage>
        <taxon>Eukaryota</taxon>
        <taxon>Metazoa</taxon>
        <taxon>Ecdysozoa</taxon>
        <taxon>Arthropoda</taxon>
        <taxon>Crustacea</taxon>
        <taxon>Multicrustacea</taxon>
        <taxon>Hexanauplia</taxon>
        <taxon>Copepoda</taxon>
        <taxon>Harpacticoida</taxon>
        <taxon>Harpacticidae</taxon>
        <taxon>Tigriopus</taxon>
    </lineage>
</organism>
<feature type="region of interest" description="Disordered" evidence="1">
    <location>
        <begin position="59"/>
        <end position="112"/>
    </location>
</feature>